<feature type="transmembrane region" description="Helical" evidence="4">
    <location>
        <begin position="1016"/>
        <end position="1037"/>
    </location>
</feature>
<keyword evidence="4" id="KW-1133">Transmembrane helix</keyword>
<organism evidence="5 6">
    <name type="scientific">Thecamonas trahens ATCC 50062</name>
    <dbReference type="NCBI Taxonomy" id="461836"/>
    <lineage>
        <taxon>Eukaryota</taxon>
        <taxon>Apusozoa</taxon>
        <taxon>Apusomonadida</taxon>
        <taxon>Apusomonadidae</taxon>
        <taxon>Thecamonas</taxon>
    </lineage>
</organism>
<feature type="transmembrane region" description="Helical" evidence="4">
    <location>
        <begin position="1077"/>
        <end position="1099"/>
    </location>
</feature>
<feature type="transmembrane region" description="Helical" evidence="4">
    <location>
        <begin position="799"/>
        <end position="816"/>
    </location>
</feature>
<feature type="transmembrane region" description="Helical" evidence="4">
    <location>
        <begin position="953"/>
        <end position="977"/>
    </location>
</feature>
<feature type="transmembrane region" description="Helical" evidence="4">
    <location>
        <begin position="1186"/>
        <end position="1206"/>
    </location>
</feature>
<name>A0A0L0DP52_THETB</name>
<evidence type="ECO:0000256" key="3">
    <source>
        <dbReference type="SAM" id="MobiDB-lite"/>
    </source>
</evidence>
<dbReference type="OrthoDB" id="676979at2759"/>
<dbReference type="Gene3D" id="3.80.10.10">
    <property type="entry name" value="Ribonuclease Inhibitor"/>
    <property type="match status" value="4"/>
</dbReference>
<reference evidence="5 6" key="1">
    <citation type="submission" date="2010-05" db="EMBL/GenBank/DDBJ databases">
        <title>The Genome Sequence of Thecamonas trahens ATCC 50062.</title>
        <authorList>
            <consortium name="The Broad Institute Genome Sequencing Platform"/>
            <person name="Russ C."/>
            <person name="Cuomo C."/>
            <person name="Shea T."/>
            <person name="Young S.K."/>
            <person name="Zeng Q."/>
            <person name="Koehrsen M."/>
            <person name="Haas B."/>
            <person name="Borodovsky M."/>
            <person name="Guigo R."/>
            <person name="Alvarado L."/>
            <person name="Berlin A."/>
            <person name="Bochicchio J."/>
            <person name="Borenstein D."/>
            <person name="Chapman S."/>
            <person name="Chen Z."/>
            <person name="Freedman E."/>
            <person name="Gellesch M."/>
            <person name="Goldberg J."/>
            <person name="Griggs A."/>
            <person name="Gujja S."/>
            <person name="Heilman E."/>
            <person name="Heiman D."/>
            <person name="Hepburn T."/>
            <person name="Howarth C."/>
            <person name="Jen D."/>
            <person name="Larson L."/>
            <person name="Mehta T."/>
            <person name="Park D."/>
            <person name="Pearson M."/>
            <person name="Roberts A."/>
            <person name="Saif S."/>
            <person name="Shenoy N."/>
            <person name="Sisk P."/>
            <person name="Stolte C."/>
            <person name="Sykes S."/>
            <person name="Thomson T."/>
            <person name="Walk T."/>
            <person name="White J."/>
            <person name="Yandava C."/>
            <person name="Burger G."/>
            <person name="Gray M.W."/>
            <person name="Holland P.W.H."/>
            <person name="King N."/>
            <person name="Lang F.B.F."/>
            <person name="Roger A.J."/>
            <person name="Ruiz-Trillo I."/>
            <person name="Lander E."/>
            <person name="Nusbaum C."/>
        </authorList>
    </citation>
    <scope>NUCLEOTIDE SEQUENCE [LARGE SCALE GENOMIC DNA]</scope>
    <source>
        <strain evidence="5 6">ATCC 50062</strain>
    </source>
</reference>
<dbReference type="PANTHER" id="PTHR48060">
    <property type="entry name" value="DNA DAMAGE-REPAIR/TOLERATION PROTEIN DRT100"/>
    <property type="match status" value="1"/>
</dbReference>
<feature type="region of interest" description="Disordered" evidence="3">
    <location>
        <begin position="1361"/>
        <end position="1381"/>
    </location>
</feature>
<feature type="transmembrane region" description="Helical" evidence="4">
    <location>
        <begin position="747"/>
        <end position="766"/>
    </location>
</feature>
<keyword evidence="1" id="KW-0732">Signal</keyword>
<dbReference type="InterPro" id="IPR032675">
    <property type="entry name" value="LRR_dom_sf"/>
</dbReference>
<feature type="transmembrane region" description="Helical" evidence="4">
    <location>
        <begin position="1141"/>
        <end position="1174"/>
    </location>
</feature>
<feature type="transmembrane region" description="Helical" evidence="4">
    <location>
        <begin position="822"/>
        <end position="839"/>
    </location>
</feature>
<dbReference type="InterPro" id="IPR001611">
    <property type="entry name" value="Leu-rich_rpt"/>
</dbReference>
<dbReference type="GeneID" id="25568121"/>
<evidence type="ECO:0000313" key="6">
    <source>
        <dbReference type="Proteomes" id="UP000054408"/>
    </source>
</evidence>
<dbReference type="eggNOG" id="ENOG502R960">
    <property type="taxonomic scope" value="Eukaryota"/>
</dbReference>
<keyword evidence="4" id="KW-0812">Transmembrane</keyword>
<dbReference type="Pfam" id="PF00560">
    <property type="entry name" value="LRR_1"/>
    <property type="match status" value="3"/>
</dbReference>
<keyword evidence="6" id="KW-1185">Reference proteome</keyword>
<protein>
    <submittedName>
        <fullName evidence="5">Hcr2-0A</fullName>
    </submittedName>
</protein>
<dbReference type="PANTHER" id="PTHR48060:SF21">
    <property type="entry name" value="L DOMAIN-LIKE PROTEIN"/>
    <property type="match status" value="1"/>
</dbReference>
<dbReference type="RefSeq" id="XP_013754066.1">
    <property type="nucleotide sequence ID" value="XM_013898612.1"/>
</dbReference>
<evidence type="ECO:0000256" key="4">
    <source>
        <dbReference type="SAM" id="Phobius"/>
    </source>
</evidence>
<dbReference type="SUPFAM" id="SSF52058">
    <property type="entry name" value="L domain-like"/>
    <property type="match status" value="1"/>
</dbReference>
<dbReference type="InterPro" id="IPR053211">
    <property type="entry name" value="DNA_repair-toleration"/>
</dbReference>
<keyword evidence="4" id="KW-0472">Membrane</keyword>
<sequence length="1381" mass="150155">MRVREAQVSAMQAAALEEARAAGRRQARAAGVVGGEAGGSYELLQRFFYDFGGPEWALSYGWLEGRDPCCIPGTSPCRAWYGLECAYDGPNATVGVVENVLFSDNNLNGKLQLIEDSLCQMPHLVTLAVLNENITGTLPQCLASMPALLQLYLSNLNLEPQPLPLFLASMKQLQVLALAAVNLVGPIPDEAAALTGSVFSLILSDNTLTGTIPEWLSHAGNLTSLVLRCNALEGTIPPSLFARKFALLDLSQNKLNGSIPDAFLPYQYYVSLDLSHNQLEGTLPPTIGYVASSYFPVNITLAGNMLSGGVDVLFPAYSKLARLNLASNRFYGTIPAAVGLASNLSELVLSDNKLFGTIPAEIGNMGQLELLNLADNEFTAIDRSMTLYTIPKLRQVSLRGNRLTWLPPLVYLDVVVEDNKVTQCAYTSLMTFLDVSGNPIRPLSGGRRLRMGDILSMLIASDIGVESALLSCVQGLQTGYARLKTLALAQIGLSGSLMPTIFEVFPGISHLDLQGNNLGGPLPQSTTFFSFTLPFSLEFLDLSNNALSGSLPAVYGPALETNLQFLGLLDGNFVCPGLTAPHSRAQIHVDATYYHRTLCRCSPRFWGKVQADGSGCHSLATYCDDEKECIVHAPSANETVSVASTAVVVSKGYWPSPSADAAVLLIRCTSLPVPADQIACNPAGRLECTPNIVRGENGETLSKFSCKPVDEVCRWGHSERLCGKCETGFFRTAVGCRQCTGLISSPWTLVFGLIFFFIFMGLAILIRTRDPSPQMQRIREHFHEQRTLREFLTAYRGELIQVTSLYVSFCVAVAFVEPSWVETMLALFATTYYVVYSLLRKSLPPDEGGSGRGDGRNERTALLARAHSDGQDDRDAVGGFLGETPVRDVREALAVASGVFKSFVVYFQTLAAVTNGLVVWPKWGSFIVALNKLLVSVAPLVCQHPSLTYQDMFLIVMLLPLGLVVAISVLFGVWVVYQWLCKIRMVASVKSSDDGAVRVAVAHKLFAVRVRTAGQVLFAVVVLTGYIMFFPVMSTYFELYACSRDNTPLEQGKQQSISYMTTVPWIRCFNSHEYFSMYIPGSLLMVVYVAGFVWVFHLLNAHHRGGELRHGAVRLQYSILFESFRRGAWWFEKVLTVRRALLALAVAGSATASLSSIGVTVVLTISLAIQGWYAPYSTSLGNLAEIVGLCSVIFSFLVTQSALRVYQASSASEYKLEGIPEVLNNVAVYNALATFAIYGLVAILPFLRLVPSIRARNWRIFHILGLGRPEGKATPAVRAGATTGARWQSLMVSMADLPPSPQSSVQNANAAAQAELETLRARVAELERDARDRATAALRVSISFQAEMDQMRAKLAKLRATSGASAEELVCNGGGEDREAS</sequence>
<feature type="transmembrane region" description="Helical" evidence="4">
    <location>
        <begin position="1227"/>
        <end position="1247"/>
    </location>
</feature>
<feature type="coiled-coil region" evidence="2">
    <location>
        <begin position="1302"/>
        <end position="1336"/>
    </location>
</feature>
<evidence type="ECO:0000256" key="1">
    <source>
        <dbReference type="ARBA" id="ARBA00022729"/>
    </source>
</evidence>
<keyword evidence="2" id="KW-0175">Coiled coil</keyword>
<accession>A0A0L0DP52</accession>
<gene>
    <name evidence="5" type="ORF">AMSG_09718</name>
</gene>
<dbReference type="EMBL" id="GL349485">
    <property type="protein sequence ID" value="KNC54055.1"/>
    <property type="molecule type" value="Genomic_DNA"/>
</dbReference>
<evidence type="ECO:0000256" key="2">
    <source>
        <dbReference type="SAM" id="Coils"/>
    </source>
</evidence>
<evidence type="ECO:0000313" key="5">
    <source>
        <dbReference type="EMBL" id="KNC54055.1"/>
    </source>
</evidence>
<dbReference type="SUPFAM" id="SSF52047">
    <property type="entry name" value="RNI-like"/>
    <property type="match status" value="1"/>
</dbReference>
<dbReference type="Proteomes" id="UP000054408">
    <property type="component" value="Unassembled WGS sequence"/>
</dbReference>
<proteinExistence type="predicted"/>